<gene>
    <name evidence="2" type="ORF">LCGC14_1143070</name>
</gene>
<reference evidence="2" key="1">
    <citation type="journal article" date="2015" name="Nature">
        <title>Complex archaea that bridge the gap between prokaryotes and eukaryotes.</title>
        <authorList>
            <person name="Spang A."/>
            <person name="Saw J.H."/>
            <person name="Jorgensen S.L."/>
            <person name="Zaremba-Niedzwiedzka K."/>
            <person name="Martijn J."/>
            <person name="Lind A.E."/>
            <person name="van Eijk R."/>
            <person name="Schleper C."/>
            <person name="Guy L."/>
            <person name="Ettema T.J."/>
        </authorList>
    </citation>
    <scope>NUCLEOTIDE SEQUENCE</scope>
</reference>
<organism evidence="2">
    <name type="scientific">marine sediment metagenome</name>
    <dbReference type="NCBI Taxonomy" id="412755"/>
    <lineage>
        <taxon>unclassified sequences</taxon>
        <taxon>metagenomes</taxon>
        <taxon>ecological metagenomes</taxon>
    </lineage>
</organism>
<proteinExistence type="predicted"/>
<feature type="compositionally biased region" description="Polar residues" evidence="1">
    <location>
        <begin position="14"/>
        <end position="24"/>
    </location>
</feature>
<evidence type="ECO:0000256" key="1">
    <source>
        <dbReference type="SAM" id="MobiDB-lite"/>
    </source>
</evidence>
<protein>
    <submittedName>
        <fullName evidence="2">Uncharacterized protein</fullName>
    </submittedName>
</protein>
<evidence type="ECO:0000313" key="2">
    <source>
        <dbReference type="EMBL" id="KKM99904.1"/>
    </source>
</evidence>
<name>A0A0F9LXT5_9ZZZZ</name>
<feature type="region of interest" description="Disordered" evidence="1">
    <location>
        <begin position="1"/>
        <end position="56"/>
    </location>
</feature>
<dbReference type="EMBL" id="LAZR01005442">
    <property type="protein sequence ID" value="KKM99904.1"/>
    <property type="molecule type" value="Genomic_DNA"/>
</dbReference>
<comment type="caution">
    <text evidence="2">The sequence shown here is derived from an EMBL/GenBank/DDBJ whole genome shotgun (WGS) entry which is preliminary data.</text>
</comment>
<accession>A0A0F9LXT5</accession>
<dbReference type="AlphaFoldDB" id="A0A0F9LXT5"/>
<sequence>MIHTTGMPKGEGSPDQTSPTNENSVIHPLLTDSGSDCQAPATKKPPENSESHGPSVLESIQGAIIACTWTRRWERVRYYADLAERLCREGKL</sequence>